<sequence>MTSNVEEEQVLKISHEDRYGTGRGHYQYECPDWEQKANYAEFEEKEEEEILLMSYVEIKHEDVCWNCDNNKDVLEWKNDYENDIQERGKNANEEGNNNRNEEGGNIDDTTNSIESNSSSSESHEAESNSPSYLADYETGEGLSDEDNLNAMMMFTEDDPLSFEEARKSIESHLHKRLPKSMQLDLDATLAEFRIKFPRQIGFQFWNDESSWLGIHFAYEELCWDVLFMCAFHSHISFPLQTFNLR</sequence>
<protein>
    <submittedName>
        <fullName evidence="2">Uncharacterized protein</fullName>
    </submittedName>
</protein>
<evidence type="ECO:0000313" key="2">
    <source>
        <dbReference type="EMBL" id="KAI5413770.1"/>
    </source>
</evidence>
<proteinExistence type="predicted"/>
<dbReference type="Proteomes" id="UP001058974">
    <property type="component" value="Chromosome 5"/>
</dbReference>
<comment type="caution">
    <text evidence="2">The sequence shown here is derived from an EMBL/GenBank/DDBJ whole genome shotgun (WGS) entry which is preliminary data.</text>
</comment>
<reference evidence="2 3" key="1">
    <citation type="journal article" date="2022" name="Nat. Genet.">
        <title>Improved pea reference genome and pan-genome highlight genomic features and evolutionary characteristics.</title>
        <authorList>
            <person name="Yang T."/>
            <person name="Liu R."/>
            <person name="Luo Y."/>
            <person name="Hu S."/>
            <person name="Wang D."/>
            <person name="Wang C."/>
            <person name="Pandey M.K."/>
            <person name="Ge S."/>
            <person name="Xu Q."/>
            <person name="Li N."/>
            <person name="Li G."/>
            <person name="Huang Y."/>
            <person name="Saxena R.K."/>
            <person name="Ji Y."/>
            <person name="Li M."/>
            <person name="Yan X."/>
            <person name="He Y."/>
            <person name="Liu Y."/>
            <person name="Wang X."/>
            <person name="Xiang C."/>
            <person name="Varshney R.K."/>
            <person name="Ding H."/>
            <person name="Gao S."/>
            <person name="Zong X."/>
        </authorList>
    </citation>
    <scope>NUCLEOTIDE SEQUENCE [LARGE SCALE GENOMIC DNA]</scope>
    <source>
        <strain evidence="2 3">cv. Zhongwan 6</strain>
    </source>
</reference>
<dbReference type="Gramene" id="Psat05G0806200-T1">
    <property type="protein sequence ID" value="KAI5413770.1"/>
    <property type="gene ID" value="KIW84_058062"/>
</dbReference>
<dbReference type="EMBL" id="JAMSHJ010000005">
    <property type="protein sequence ID" value="KAI5413770.1"/>
    <property type="molecule type" value="Genomic_DNA"/>
</dbReference>
<organism evidence="2 3">
    <name type="scientific">Pisum sativum</name>
    <name type="common">Garden pea</name>
    <name type="synonym">Lathyrus oleraceus</name>
    <dbReference type="NCBI Taxonomy" id="3888"/>
    <lineage>
        <taxon>Eukaryota</taxon>
        <taxon>Viridiplantae</taxon>
        <taxon>Streptophyta</taxon>
        <taxon>Embryophyta</taxon>
        <taxon>Tracheophyta</taxon>
        <taxon>Spermatophyta</taxon>
        <taxon>Magnoliopsida</taxon>
        <taxon>eudicotyledons</taxon>
        <taxon>Gunneridae</taxon>
        <taxon>Pentapetalae</taxon>
        <taxon>rosids</taxon>
        <taxon>fabids</taxon>
        <taxon>Fabales</taxon>
        <taxon>Fabaceae</taxon>
        <taxon>Papilionoideae</taxon>
        <taxon>50 kb inversion clade</taxon>
        <taxon>NPAAA clade</taxon>
        <taxon>Hologalegina</taxon>
        <taxon>IRL clade</taxon>
        <taxon>Fabeae</taxon>
        <taxon>Lathyrus</taxon>
    </lineage>
</organism>
<feature type="region of interest" description="Disordered" evidence="1">
    <location>
        <begin position="88"/>
        <end position="139"/>
    </location>
</feature>
<feature type="compositionally biased region" description="Basic and acidic residues" evidence="1">
    <location>
        <begin position="9"/>
        <end position="20"/>
    </location>
</feature>
<keyword evidence="3" id="KW-1185">Reference proteome</keyword>
<dbReference type="AlphaFoldDB" id="A0A9D4X7S3"/>
<gene>
    <name evidence="2" type="ORF">KIW84_058062</name>
</gene>
<evidence type="ECO:0000313" key="3">
    <source>
        <dbReference type="Proteomes" id="UP001058974"/>
    </source>
</evidence>
<evidence type="ECO:0000256" key="1">
    <source>
        <dbReference type="SAM" id="MobiDB-lite"/>
    </source>
</evidence>
<accession>A0A9D4X7S3</accession>
<name>A0A9D4X7S3_PEA</name>
<feature type="region of interest" description="Disordered" evidence="1">
    <location>
        <begin position="1"/>
        <end position="25"/>
    </location>
</feature>
<feature type="compositionally biased region" description="Low complexity" evidence="1">
    <location>
        <begin position="111"/>
        <end position="120"/>
    </location>
</feature>